<accession>A0A0G3BK56</accession>
<dbReference type="Pfam" id="PF25973">
    <property type="entry name" value="BSH_CzcB"/>
    <property type="match status" value="1"/>
</dbReference>
<dbReference type="NCBIfam" id="TIGR01730">
    <property type="entry name" value="RND_mfp"/>
    <property type="match status" value="1"/>
</dbReference>
<evidence type="ECO:0000256" key="2">
    <source>
        <dbReference type="SAM" id="Coils"/>
    </source>
</evidence>
<evidence type="ECO:0000313" key="5">
    <source>
        <dbReference type="EMBL" id="AKJ28368.1"/>
    </source>
</evidence>
<evidence type="ECO:0000256" key="3">
    <source>
        <dbReference type="SAM" id="SignalP"/>
    </source>
</evidence>
<evidence type="ECO:0000256" key="1">
    <source>
        <dbReference type="ARBA" id="ARBA00009477"/>
    </source>
</evidence>
<dbReference type="PANTHER" id="PTHR30469">
    <property type="entry name" value="MULTIDRUG RESISTANCE PROTEIN MDTA"/>
    <property type="match status" value="1"/>
</dbReference>
<dbReference type="GO" id="GO:1990281">
    <property type="term" value="C:efflux pump complex"/>
    <property type="evidence" value="ECO:0007669"/>
    <property type="project" value="TreeGrafter"/>
</dbReference>
<feature type="coiled-coil region" evidence="2">
    <location>
        <begin position="101"/>
        <end position="159"/>
    </location>
</feature>
<feature type="signal peptide" evidence="3">
    <location>
        <begin position="1"/>
        <end position="36"/>
    </location>
</feature>
<organism evidence="5 6">
    <name type="scientific">Caldimonas brevitalea</name>
    <dbReference type="NCBI Taxonomy" id="413882"/>
    <lineage>
        <taxon>Bacteria</taxon>
        <taxon>Pseudomonadati</taxon>
        <taxon>Pseudomonadota</taxon>
        <taxon>Betaproteobacteria</taxon>
        <taxon>Burkholderiales</taxon>
        <taxon>Sphaerotilaceae</taxon>
        <taxon>Caldimonas</taxon>
    </lineage>
</organism>
<dbReference type="EMBL" id="CP011371">
    <property type="protein sequence ID" value="AKJ28368.1"/>
    <property type="molecule type" value="Genomic_DNA"/>
</dbReference>
<dbReference type="Gene3D" id="1.10.287.470">
    <property type="entry name" value="Helix hairpin bin"/>
    <property type="match status" value="1"/>
</dbReference>
<dbReference type="GO" id="GO:0015562">
    <property type="term" value="F:efflux transmembrane transporter activity"/>
    <property type="evidence" value="ECO:0007669"/>
    <property type="project" value="TreeGrafter"/>
</dbReference>
<name>A0A0G3BK56_9BURK</name>
<evidence type="ECO:0000313" key="6">
    <source>
        <dbReference type="Proteomes" id="UP000035352"/>
    </source>
</evidence>
<proteinExistence type="inferred from homology"/>
<feature type="domain" description="CzcB-like barrel-sandwich hybrid" evidence="4">
    <location>
        <begin position="55"/>
        <end position="200"/>
    </location>
</feature>
<comment type="similarity">
    <text evidence="1">Belongs to the membrane fusion protein (MFP) (TC 8.A.1) family.</text>
</comment>
<protein>
    <submittedName>
        <fullName evidence="5">Membrane-fusion protein</fullName>
    </submittedName>
</protein>
<reference evidence="5 6" key="1">
    <citation type="submission" date="2015-05" db="EMBL/GenBank/DDBJ databases">
        <authorList>
            <person name="Tang B."/>
            <person name="Yu Y."/>
        </authorList>
    </citation>
    <scope>NUCLEOTIDE SEQUENCE [LARGE SCALE GENOMIC DNA]</scope>
    <source>
        <strain evidence="5 6">DSM 7029</strain>
    </source>
</reference>
<dbReference type="Proteomes" id="UP000035352">
    <property type="component" value="Chromosome"/>
</dbReference>
<dbReference type="Gene3D" id="2.40.50.100">
    <property type="match status" value="1"/>
</dbReference>
<dbReference type="SUPFAM" id="SSF111369">
    <property type="entry name" value="HlyD-like secretion proteins"/>
    <property type="match status" value="1"/>
</dbReference>
<keyword evidence="2" id="KW-0175">Coiled coil</keyword>
<dbReference type="KEGG" id="pbh:AAW51_1677"/>
<evidence type="ECO:0000259" key="4">
    <source>
        <dbReference type="Pfam" id="PF25973"/>
    </source>
</evidence>
<dbReference type="InterPro" id="IPR058647">
    <property type="entry name" value="BSH_CzcB-like"/>
</dbReference>
<dbReference type="AlphaFoldDB" id="A0A0G3BK56"/>
<sequence>MAMTIFFRRGPCAAPHGVPSLRRLLLAMFAAGLPFAAAGADATPPAACRIEADRIVELAAPQGSVVERITVDRGDGVAAGQALAVLRAERLRAPAAPTVSARQLDEELRAARSEAEQAGQTLKRLRHLASQDFIGAEALAQARADHEAAQRQVGRALARRAAWQHERDAAAAELRQRTVSSPVKGVVVERYVQPGERVTERPLLRLAVLDPLRVELVLPASRYREVAAGDKVMVYPELPGAAPVTADVAGIDRVMDPASNTFRVRLTLPNPGQKVPAGLLCKVTLPREVPPATAPAALPKVRPVVPPVYKRAFASAAIN</sequence>
<dbReference type="OrthoDB" id="9768185at2"/>
<dbReference type="InterPro" id="IPR006143">
    <property type="entry name" value="RND_pump_MFP"/>
</dbReference>
<dbReference type="Gene3D" id="2.40.30.170">
    <property type="match status" value="1"/>
</dbReference>
<dbReference type="STRING" id="413882.AAW51_1677"/>
<feature type="chain" id="PRO_5002551589" evidence="3">
    <location>
        <begin position="37"/>
        <end position="319"/>
    </location>
</feature>
<dbReference type="PANTHER" id="PTHR30469:SF38">
    <property type="entry name" value="HLYD FAMILY SECRETION PROTEIN"/>
    <property type="match status" value="1"/>
</dbReference>
<keyword evidence="6" id="KW-1185">Reference proteome</keyword>
<gene>
    <name evidence="5" type="ORF">AAW51_1677</name>
</gene>
<keyword evidence="3" id="KW-0732">Signal</keyword>